<keyword evidence="1" id="KW-0472">Membrane</keyword>
<evidence type="ECO:0000256" key="1">
    <source>
        <dbReference type="SAM" id="Phobius"/>
    </source>
</evidence>
<protein>
    <submittedName>
        <fullName evidence="2">Uncharacterized protein</fullName>
    </submittedName>
</protein>
<evidence type="ECO:0000313" key="2">
    <source>
        <dbReference type="EMBL" id="GAA2491143.1"/>
    </source>
</evidence>
<dbReference type="EMBL" id="BAAARE010000013">
    <property type="protein sequence ID" value="GAA2491143.1"/>
    <property type="molecule type" value="Genomic_DNA"/>
</dbReference>
<dbReference type="Proteomes" id="UP001500730">
    <property type="component" value="Unassembled WGS sequence"/>
</dbReference>
<keyword evidence="1" id="KW-0812">Transmembrane</keyword>
<comment type="caution">
    <text evidence="2">The sequence shown here is derived from an EMBL/GenBank/DDBJ whole genome shotgun (WGS) entry which is preliminary data.</text>
</comment>
<reference evidence="3" key="1">
    <citation type="journal article" date="2019" name="Int. J. Syst. Evol. Microbiol.">
        <title>The Global Catalogue of Microorganisms (GCM) 10K type strain sequencing project: providing services to taxonomists for standard genome sequencing and annotation.</title>
        <authorList>
            <consortium name="The Broad Institute Genomics Platform"/>
            <consortium name="The Broad Institute Genome Sequencing Center for Infectious Disease"/>
            <person name="Wu L."/>
            <person name="Ma J."/>
        </authorList>
    </citation>
    <scope>NUCLEOTIDE SEQUENCE [LARGE SCALE GENOMIC DNA]</scope>
    <source>
        <strain evidence="3">JCM 16259</strain>
    </source>
</reference>
<keyword evidence="1" id="KW-1133">Transmembrane helix</keyword>
<accession>A0ABP5Z2L9</accession>
<feature type="transmembrane region" description="Helical" evidence="1">
    <location>
        <begin position="52"/>
        <end position="73"/>
    </location>
</feature>
<gene>
    <name evidence="2" type="ORF">GCM10009858_31520</name>
</gene>
<keyword evidence="3" id="KW-1185">Reference proteome</keyword>
<sequence length="330" mass="34447">MTNDLDLLKQLAPKDATALDVARREDDLADILATPRTGGSTTGSQGRIPRRAVIGGLAAAGAASILVVGPPLLPGSKPAAAFAATPPVLDGCLAEGGPATQTLTSAAATAAGSTLMGALGSRYSTWSLFTRVVNDQPVRSAVVPQNVDFSLVADGSGQRTVRIGAPEVPAGYDVSDFDLPTPGTVIRDEKYGPGQTPRIYAGALSAEDSTLWDQLRQAHPIAELGTGELFVAITDLYKEQRPDPAVRAQLLRLLASRTDVLDLGTLRDREGRAGLGIGVSTSQPGGLPARFVMVFDHVTGLLLSYEQILTSSPGKLEVKIPAVIDYALFR</sequence>
<evidence type="ECO:0000313" key="3">
    <source>
        <dbReference type="Proteomes" id="UP001500730"/>
    </source>
</evidence>
<name>A0ABP5Z2L9_9MICO</name>
<organism evidence="2 3">
    <name type="scientific">Terrabacter carboxydivorans</name>
    <dbReference type="NCBI Taxonomy" id="619730"/>
    <lineage>
        <taxon>Bacteria</taxon>
        <taxon>Bacillati</taxon>
        <taxon>Actinomycetota</taxon>
        <taxon>Actinomycetes</taxon>
        <taxon>Micrococcales</taxon>
        <taxon>Intrasporangiaceae</taxon>
        <taxon>Terrabacter</taxon>
    </lineage>
</organism>
<proteinExistence type="predicted"/>